<organism evidence="3">
    <name type="scientific">Chelativorans sp. (strain BNC1)</name>
    <dbReference type="NCBI Taxonomy" id="266779"/>
    <lineage>
        <taxon>Bacteria</taxon>
        <taxon>Pseudomonadati</taxon>
        <taxon>Pseudomonadota</taxon>
        <taxon>Alphaproteobacteria</taxon>
        <taxon>Hyphomicrobiales</taxon>
        <taxon>Phyllobacteriaceae</taxon>
        <taxon>Chelativorans</taxon>
    </lineage>
</organism>
<dbReference type="Pfam" id="PF01321">
    <property type="entry name" value="Creatinase_N"/>
    <property type="match status" value="1"/>
</dbReference>
<feature type="domain" description="Peptidase M24" evidence="1">
    <location>
        <begin position="159"/>
        <end position="359"/>
    </location>
</feature>
<dbReference type="Pfam" id="PF00557">
    <property type="entry name" value="Peptidase_M24"/>
    <property type="match status" value="1"/>
</dbReference>
<reference evidence="3" key="1">
    <citation type="submission" date="2006-06" db="EMBL/GenBank/DDBJ databases">
        <title>Complete sequence of chromosome of Chelativorans sp. BNC1.</title>
        <authorList>
            <consortium name="US DOE Joint Genome Institute"/>
            <person name="Copeland A."/>
            <person name="Lucas S."/>
            <person name="Lapidus A."/>
            <person name="Barry K."/>
            <person name="Detter J.C."/>
            <person name="Glavina del Rio T."/>
            <person name="Hammon N."/>
            <person name="Israni S."/>
            <person name="Dalin E."/>
            <person name="Tice H."/>
            <person name="Pitluck S."/>
            <person name="Chertkov O."/>
            <person name="Brettin T."/>
            <person name="Bruce D."/>
            <person name="Han C."/>
            <person name="Tapia R."/>
            <person name="Gilna P."/>
            <person name="Schmutz J."/>
            <person name="Larimer F."/>
            <person name="Land M."/>
            <person name="Hauser L."/>
            <person name="Kyrpides N."/>
            <person name="Mikhailova N."/>
            <person name="Richardson P."/>
        </authorList>
    </citation>
    <scope>NUCLEOTIDE SEQUENCE</scope>
    <source>
        <strain evidence="3">BNC1</strain>
    </source>
</reference>
<dbReference type="Gene3D" id="3.40.350.10">
    <property type="entry name" value="Creatinase/prolidase N-terminal domain"/>
    <property type="match status" value="1"/>
</dbReference>
<dbReference type="AlphaFoldDB" id="Q11FR5"/>
<accession>Q11FR5</accession>
<dbReference type="HOGENOM" id="CLU_017266_4_2_5"/>
<dbReference type="Gene3D" id="3.90.230.10">
    <property type="entry name" value="Creatinase/methionine aminopeptidase superfamily"/>
    <property type="match status" value="1"/>
</dbReference>
<dbReference type="SUPFAM" id="SSF55920">
    <property type="entry name" value="Creatinase/aminopeptidase"/>
    <property type="match status" value="1"/>
</dbReference>
<dbReference type="CDD" id="cd01066">
    <property type="entry name" value="APP_MetAP"/>
    <property type="match status" value="1"/>
</dbReference>
<dbReference type="InterPro" id="IPR000587">
    <property type="entry name" value="Creatinase_N"/>
</dbReference>
<dbReference type="InterPro" id="IPR050659">
    <property type="entry name" value="Peptidase_M24B"/>
</dbReference>
<dbReference type="SUPFAM" id="SSF53092">
    <property type="entry name" value="Creatinase/prolidase N-terminal domain"/>
    <property type="match status" value="1"/>
</dbReference>
<dbReference type="PANTHER" id="PTHR46112">
    <property type="entry name" value="AMINOPEPTIDASE"/>
    <property type="match status" value="1"/>
</dbReference>
<dbReference type="InterPro" id="IPR029149">
    <property type="entry name" value="Creatin/AminoP/Spt16_N"/>
</dbReference>
<sequence length="376" mass="39997">MRLAKLRAALERSENDALLLFSPENFLYASGYESMPAAINRRYVYCAAVTPDRLLLVVPAADFAAAIASGVPATDIITFGTFYFSGETNSAHIDPQNADFAGALDKALSALAARRVGIDVDHAPAVAFDILDRRGIIHSDAVSFMLAVRSTKLPGEIALMRYAARITEAAIEAGMAMARAGITDKEVAAVVAATMSRGGGYPRNVTVVGGLDSALADAFAAERPLAAGDLLRFDVGCSYYGYKSDLARTAVVGEPTRVQARRYEALRIGLQAEIDRARAGVAAKDIYEAGMDAVEAAGFEGFRRHHLGHAIGLAVYEAPVITATSQAVLEAGSTFCFETPYYEPGWGGMMCEDTGVVTEAGFELISSMDRSLRVLN</sequence>
<dbReference type="KEGG" id="mes:Meso_2374"/>
<dbReference type="PANTHER" id="PTHR46112:SF2">
    <property type="entry name" value="XAA-PRO AMINOPEPTIDASE P-RELATED"/>
    <property type="match status" value="1"/>
</dbReference>
<evidence type="ECO:0000313" key="3">
    <source>
        <dbReference type="EMBL" id="ABG63760.1"/>
    </source>
</evidence>
<protein>
    <submittedName>
        <fullName evidence="3">Peptidase M24</fullName>
    </submittedName>
</protein>
<feature type="domain" description="Creatinase N-terminal" evidence="2">
    <location>
        <begin position="2"/>
        <end position="131"/>
    </location>
</feature>
<dbReference type="STRING" id="266779.Meso_2374"/>
<gene>
    <name evidence="3" type="ordered locus">Meso_2374</name>
</gene>
<proteinExistence type="predicted"/>
<name>Q11FR5_CHESB</name>
<dbReference type="InterPro" id="IPR000994">
    <property type="entry name" value="Pept_M24"/>
</dbReference>
<evidence type="ECO:0000259" key="2">
    <source>
        <dbReference type="Pfam" id="PF01321"/>
    </source>
</evidence>
<dbReference type="eggNOG" id="COG0006">
    <property type="taxonomic scope" value="Bacteria"/>
</dbReference>
<dbReference type="InterPro" id="IPR036005">
    <property type="entry name" value="Creatinase/aminopeptidase-like"/>
</dbReference>
<dbReference type="EMBL" id="CP000390">
    <property type="protein sequence ID" value="ABG63760.1"/>
    <property type="molecule type" value="Genomic_DNA"/>
</dbReference>
<evidence type="ECO:0000259" key="1">
    <source>
        <dbReference type="Pfam" id="PF00557"/>
    </source>
</evidence>